<dbReference type="KEGG" id="shun:DWB77_00584"/>
<dbReference type="AlphaFoldDB" id="A0A387HCK4"/>
<organism evidence="2 3">
    <name type="scientific">Streptomyces hundungensis</name>
    <dbReference type="NCBI Taxonomy" id="1077946"/>
    <lineage>
        <taxon>Bacteria</taxon>
        <taxon>Bacillati</taxon>
        <taxon>Actinomycetota</taxon>
        <taxon>Actinomycetes</taxon>
        <taxon>Kitasatosporales</taxon>
        <taxon>Streptomycetaceae</taxon>
        <taxon>Streptomyces</taxon>
    </lineage>
</organism>
<protein>
    <submittedName>
        <fullName evidence="2">Uncharacterized protein</fullName>
    </submittedName>
</protein>
<reference evidence="2 3" key="1">
    <citation type="submission" date="2018-10" db="EMBL/GenBank/DDBJ databases">
        <title>Relationship between Morphology and Antimicrobial Activity in Streptomyces.</title>
        <authorList>
            <person name="Kang H.J."/>
            <person name="Kim S.B."/>
        </authorList>
    </citation>
    <scope>NUCLEOTIDE SEQUENCE [LARGE SCALE GENOMIC DNA]</scope>
    <source>
        <strain evidence="2 3">BH38</strain>
    </source>
</reference>
<evidence type="ECO:0000256" key="1">
    <source>
        <dbReference type="SAM" id="MobiDB-lite"/>
    </source>
</evidence>
<evidence type="ECO:0000313" key="2">
    <source>
        <dbReference type="EMBL" id="AYG78477.1"/>
    </source>
</evidence>
<keyword evidence="3" id="KW-1185">Reference proteome</keyword>
<feature type="compositionally biased region" description="Basic and acidic residues" evidence="1">
    <location>
        <begin position="175"/>
        <end position="184"/>
    </location>
</feature>
<proteinExistence type="predicted"/>
<dbReference type="RefSeq" id="WP_246033377.1">
    <property type="nucleotide sequence ID" value="NZ_CP032698.1"/>
</dbReference>
<name>A0A387HCK4_9ACTN</name>
<gene>
    <name evidence="2" type="ORF">DWB77_00584</name>
</gene>
<feature type="region of interest" description="Disordered" evidence="1">
    <location>
        <begin position="147"/>
        <end position="193"/>
    </location>
</feature>
<evidence type="ECO:0000313" key="3">
    <source>
        <dbReference type="Proteomes" id="UP000271554"/>
    </source>
</evidence>
<dbReference type="EMBL" id="CP032698">
    <property type="protein sequence ID" value="AYG78477.1"/>
    <property type="molecule type" value="Genomic_DNA"/>
</dbReference>
<accession>A0A387HCK4</accession>
<sequence length="193" mass="21659">MHAWAALVSAIERGYGDDIYEYTNDLYCRNWLHEAWLLLDEHIVQLWARQIKALDDRYEAATVDDDGQALDQFHRLPGPDLWWWRRHPRILTGDLGCSLRSAGAIGTHSLTVSPTGLRDDAQRVSRFQAGRRMSGYWVEGMAPCRSPNRAGPSRAAVLPGRPASSITLGKSTPSDVRDVVDRPRSVHQRTATG</sequence>
<dbReference type="Proteomes" id="UP000271554">
    <property type="component" value="Chromosome"/>
</dbReference>